<organism evidence="2 3">
    <name type="scientific">Adineta steineri</name>
    <dbReference type="NCBI Taxonomy" id="433720"/>
    <lineage>
        <taxon>Eukaryota</taxon>
        <taxon>Metazoa</taxon>
        <taxon>Spiralia</taxon>
        <taxon>Gnathifera</taxon>
        <taxon>Rotifera</taxon>
        <taxon>Eurotatoria</taxon>
        <taxon>Bdelloidea</taxon>
        <taxon>Adinetida</taxon>
        <taxon>Adinetidae</taxon>
        <taxon>Adineta</taxon>
    </lineage>
</organism>
<accession>A0A815LFT4</accession>
<feature type="compositionally biased region" description="Basic residues" evidence="1">
    <location>
        <begin position="72"/>
        <end position="81"/>
    </location>
</feature>
<evidence type="ECO:0000256" key="1">
    <source>
        <dbReference type="SAM" id="MobiDB-lite"/>
    </source>
</evidence>
<evidence type="ECO:0000313" key="2">
    <source>
        <dbReference type="EMBL" id="CAF1406140.1"/>
    </source>
</evidence>
<proteinExistence type="predicted"/>
<feature type="region of interest" description="Disordered" evidence="1">
    <location>
        <begin position="72"/>
        <end position="103"/>
    </location>
</feature>
<sequence>MGHKHSTKKNWTIEERASDAEEKVAQSPNIITRVRRSSKKYFNGQAIENDASMHQLQDELLAIDNTVKQKCFPRKKKKQSKSRSNSEEIYSQNEYYYDQNPQSLSDNDEYYDQNSQFFSNNDEFHDQNRQFFSNNDEYHDPSIHTYENVPIQRKRSTWQCKYCLAENKSNTIKCRCMATVTRF</sequence>
<reference evidence="2" key="1">
    <citation type="submission" date="2021-02" db="EMBL/GenBank/DDBJ databases">
        <authorList>
            <person name="Nowell W R."/>
        </authorList>
    </citation>
    <scope>NUCLEOTIDE SEQUENCE</scope>
</reference>
<dbReference type="AlphaFoldDB" id="A0A815LFT4"/>
<name>A0A815LFT4_9BILA</name>
<dbReference type="Proteomes" id="UP000663845">
    <property type="component" value="Unassembled WGS sequence"/>
</dbReference>
<feature type="region of interest" description="Disordered" evidence="1">
    <location>
        <begin position="1"/>
        <end position="26"/>
    </location>
</feature>
<dbReference type="EMBL" id="CAJNOG010001078">
    <property type="protein sequence ID" value="CAF1406140.1"/>
    <property type="molecule type" value="Genomic_DNA"/>
</dbReference>
<feature type="compositionally biased region" description="Basic and acidic residues" evidence="1">
    <location>
        <begin position="11"/>
        <end position="24"/>
    </location>
</feature>
<gene>
    <name evidence="2" type="ORF">JYZ213_LOCUS38075</name>
</gene>
<evidence type="ECO:0000313" key="3">
    <source>
        <dbReference type="Proteomes" id="UP000663845"/>
    </source>
</evidence>
<feature type="compositionally biased region" description="Polar residues" evidence="1">
    <location>
        <begin position="87"/>
        <end position="103"/>
    </location>
</feature>
<comment type="caution">
    <text evidence="2">The sequence shown here is derived from an EMBL/GenBank/DDBJ whole genome shotgun (WGS) entry which is preliminary data.</text>
</comment>
<protein>
    <recommendedName>
        <fullName evidence="4">RanBP2-type domain-containing protein</fullName>
    </recommendedName>
</protein>
<evidence type="ECO:0008006" key="4">
    <source>
        <dbReference type="Google" id="ProtNLM"/>
    </source>
</evidence>